<evidence type="ECO:0000256" key="4">
    <source>
        <dbReference type="SAM" id="MobiDB-lite"/>
    </source>
</evidence>
<dbReference type="PANTHER" id="PTHR10663:SF333">
    <property type="entry name" value="PROTEIN MON2 HOMOLOG"/>
    <property type="match status" value="1"/>
</dbReference>
<feature type="region of interest" description="Disordered" evidence="4">
    <location>
        <begin position="389"/>
        <end position="409"/>
    </location>
</feature>
<name>A0A6G1HZ25_9PEZI</name>
<dbReference type="PANTHER" id="PTHR10663">
    <property type="entry name" value="GUANYL-NUCLEOTIDE EXCHANGE FACTOR"/>
    <property type="match status" value="1"/>
</dbReference>
<dbReference type="GO" id="GO:0005794">
    <property type="term" value="C:Golgi apparatus"/>
    <property type="evidence" value="ECO:0007669"/>
    <property type="project" value="UniProtKB-ARBA"/>
</dbReference>
<evidence type="ECO:0000259" key="7">
    <source>
        <dbReference type="Pfam" id="PF16213"/>
    </source>
</evidence>
<feature type="region of interest" description="Disordered" evidence="4">
    <location>
        <begin position="474"/>
        <end position="510"/>
    </location>
</feature>
<feature type="domain" description="Mon2 C-terminal" evidence="6">
    <location>
        <begin position="990"/>
        <end position="1132"/>
    </location>
</feature>
<dbReference type="OrthoDB" id="294853at2759"/>
<dbReference type="InterPro" id="IPR032691">
    <property type="entry name" value="Mon2/Sec7/BIG1-like_HUS"/>
</dbReference>
<feature type="region of interest" description="Disordered" evidence="4">
    <location>
        <begin position="695"/>
        <end position="719"/>
    </location>
</feature>
<evidence type="ECO:0000259" key="6">
    <source>
        <dbReference type="Pfam" id="PF16206"/>
    </source>
</evidence>
<gene>
    <name evidence="8" type="ORF">EJ06DRAFT_508866</name>
</gene>
<accession>A0A6G1HZ25</accession>
<evidence type="ECO:0000256" key="2">
    <source>
        <dbReference type="ARBA" id="ARBA00022448"/>
    </source>
</evidence>
<evidence type="ECO:0000256" key="3">
    <source>
        <dbReference type="ARBA" id="ARBA00022927"/>
    </source>
</evidence>
<evidence type="ECO:0000313" key="8">
    <source>
        <dbReference type="EMBL" id="KAF2401313.1"/>
    </source>
</evidence>
<dbReference type="InterPro" id="IPR032629">
    <property type="entry name" value="DCB_dom"/>
</dbReference>
<reference evidence="8" key="1">
    <citation type="journal article" date="2020" name="Stud. Mycol.">
        <title>101 Dothideomycetes genomes: a test case for predicting lifestyles and emergence of pathogens.</title>
        <authorList>
            <person name="Haridas S."/>
            <person name="Albert R."/>
            <person name="Binder M."/>
            <person name="Bloem J."/>
            <person name="Labutti K."/>
            <person name="Salamov A."/>
            <person name="Andreopoulos B."/>
            <person name="Baker S."/>
            <person name="Barry K."/>
            <person name="Bills G."/>
            <person name="Bluhm B."/>
            <person name="Cannon C."/>
            <person name="Castanera R."/>
            <person name="Culley D."/>
            <person name="Daum C."/>
            <person name="Ezra D."/>
            <person name="Gonzalez J."/>
            <person name="Henrissat B."/>
            <person name="Kuo A."/>
            <person name="Liang C."/>
            <person name="Lipzen A."/>
            <person name="Lutzoni F."/>
            <person name="Magnuson J."/>
            <person name="Mondo S."/>
            <person name="Nolan M."/>
            <person name="Ohm R."/>
            <person name="Pangilinan J."/>
            <person name="Park H.-J."/>
            <person name="Ramirez L."/>
            <person name="Alfaro M."/>
            <person name="Sun H."/>
            <person name="Tritt A."/>
            <person name="Yoshinaga Y."/>
            <person name="Zwiers L.-H."/>
            <person name="Turgeon B."/>
            <person name="Goodwin S."/>
            <person name="Spatafora J."/>
            <person name="Crous P."/>
            <person name="Grigoriev I."/>
        </authorList>
    </citation>
    <scope>NUCLEOTIDE SEQUENCE</scope>
    <source>
        <strain evidence="8">CBS 262.69</strain>
    </source>
</reference>
<dbReference type="EMBL" id="ML996693">
    <property type="protein sequence ID" value="KAF2401313.1"/>
    <property type="molecule type" value="Genomic_DNA"/>
</dbReference>
<dbReference type="Pfam" id="PF16206">
    <property type="entry name" value="Mon2_C"/>
    <property type="match status" value="1"/>
</dbReference>
<feature type="domain" description="Mon2/Sec7/BIG1-like dimerisation and cyclophilin-binding" evidence="7">
    <location>
        <begin position="4"/>
        <end position="176"/>
    </location>
</feature>
<dbReference type="Pfam" id="PF16213">
    <property type="entry name" value="DCB"/>
    <property type="match status" value="1"/>
</dbReference>
<feature type="compositionally biased region" description="Polar residues" evidence="4">
    <location>
        <begin position="709"/>
        <end position="719"/>
    </location>
</feature>
<dbReference type="GO" id="GO:0015031">
    <property type="term" value="P:protein transport"/>
    <property type="evidence" value="ECO:0007669"/>
    <property type="project" value="UniProtKB-KW"/>
</dbReference>
<dbReference type="SUPFAM" id="SSF48371">
    <property type="entry name" value="ARM repeat"/>
    <property type="match status" value="1"/>
</dbReference>
<keyword evidence="3" id="KW-0653">Protein transport</keyword>
<evidence type="ECO:0000259" key="5">
    <source>
        <dbReference type="Pfam" id="PF12783"/>
    </source>
</evidence>
<keyword evidence="2" id="KW-0813">Transport</keyword>
<sequence length="1681" mass="183717">MTSQLLAAELTTLIQDSKRKLPELRNAAEKSLQDLKALPSTSEAQLAADLSKRPHFIEPFVIACSSRNSKYATSGISCLQRLAVSRALPKNRLKDVLEAVKECSTFGGLEIQLKILQTLPSLLQNYPEDVKGGLLFTALQTCSSLQTSKTPSVGGTAAATLQQLVTSLFESLVVEDKRALELPTVTEVTGDGKQIAVRAVAFDAYRVFHDLCVLTEGVKPQYIRFSAMPEVICLELIETIMINHAESFAAHPELAHVLRKNLLPYLLRVFAEKSPFPIALRSTRLLYLIIREHVEIFPSEVGTALDSLAHTIESDTVPNWKRVLSMEVLRGILSESSLVLQIQSKFDGQNGTKPILSNCLGVFVRLASEKPALIGLSQQSTVPVGNYFQRDSTGEAGHDPATSGGLGTAGVGTAAVPGISNQWSSVRAPCIDQLDKSEPPSLPETYIYSLVLACLNNFSESLARFILPLSVHGSAKGKKKGKDEANPDEPAASVHHTGQKRIKRSNSYQKRTVPKNPLVLESHPMHKDIQTVATLIDQCWPAVLASCSTFFYAALDNDHYRALVRTFQKFTHVAGLLRMSTPRDAFLTTLGKAAVPSHLLAASFTSPTLQSAQSPGILGNAKGLLNVESLVSQASTLLPDRNRRNSIDSGETTLSSRNLLCLRALLNLAIALGPTLDTSWNIVFETLQQADKVMSASGARTTTPREIRPSLQTPTQSSTDVSFQQIMGSEVTAIQAAASRLFESTVDFPNEAFVCVLEALCRIMDGKQVPATSAGPESPPIGHKRRVASFSGISIRTEMNDQDFTFALSKIRELVTLNLDRFIHHGTAESGWDLFMDRVTAIAVHYDVPTNARLLGAELVSRLTQDTISATIAEDFEPKDEVQARSLLALLKLCNGLVALPANPADNFGDGMSVEVHNIALDSLRTILERVGDSLTSAWDTVFDIISTAFITKSKTGDAYSNGQTNRAAVLSSVQLGRSAFNSLQLICSDFLVSVPDSSLLSLIDILYRFCSQEQDLNISLTTMTFFWNLSDFLYARNPTESLEDYANELESDASSGDEDLMRRLITASAEQKSMPALWMLLLRRLTDVVADSREEVRCGAVHTTLRIFDHGDDLSPKTWQVFLNVILLRMLRMDFMSYETILAEQSDDLPATLNGKISTSCIILEGFGQLFASYFPAISRCPDFLELWQSLTDTLAAYLRLKLHALNAAVFTMITAVLSKIPDINAVPEEAVQAIFNNWVNNFPEADPNIKAKSNQAAFEAYAGSFLEIYRLGGPKIETEDVRKIADNLERCIKESEGSAYSSDVDSLTAVQSKVIQCLSTIRTDPSGTPPILISLLACLIKLPLADIHAKRESGRLTFVALSKSAMELAQSLVTDHIQNDEIFTEALLSLIQSLELPIKLKYAITLQGRPPTLWQKATTTLLSVLSSATPRIFSVNLPQPALHAYWTTIVQTGAGISRADLTSSPPSTIHEDETFDLTSLKQLNALIIPALGSTSIPDATRRAYTQALFHSSLIHESCTPDPAAPLADLYAIRLGRTAPAPPTPRVRMAYLCLSLLIELVSVHDGSGARVRLAQAAAPWLILRAALPLKVYIADQPLRGRYMPQPESERRELLFVLEKVGGMECEPKAIPEAEGLRSKGRKGLVRLYPLLWQAVRIGGCKEVVEALAGCLERVGDEFGL</sequence>
<dbReference type="InterPro" id="IPR032817">
    <property type="entry name" value="Mon2_C"/>
</dbReference>
<organism evidence="8 9">
    <name type="scientific">Trichodelitschia bisporula</name>
    <dbReference type="NCBI Taxonomy" id="703511"/>
    <lineage>
        <taxon>Eukaryota</taxon>
        <taxon>Fungi</taxon>
        <taxon>Dikarya</taxon>
        <taxon>Ascomycota</taxon>
        <taxon>Pezizomycotina</taxon>
        <taxon>Dothideomycetes</taxon>
        <taxon>Dothideomycetes incertae sedis</taxon>
        <taxon>Phaeotrichales</taxon>
        <taxon>Phaeotrichaceae</taxon>
        <taxon>Trichodelitschia</taxon>
    </lineage>
</organism>
<protein>
    <submittedName>
        <fullName evidence="8">Endosomal peripheral membrane protein-like protein</fullName>
    </submittedName>
</protein>
<comment type="similarity">
    <text evidence="1">Belongs to the MON2 family.</text>
</comment>
<feature type="domain" description="Mon2/Sec7/BIG1-like HUS" evidence="5">
    <location>
        <begin position="201"/>
        <end position="355"/>
    </location>
</feature>
<proteinExistence type="inferred from homology"/>
<dbReference type="InterPro" id="IPR016024">
    <property type="entry name" value="ARM-type_fold"/>
</dbReference>
<dbReference type="Pfam" id="PF12783">
    <property type="entry name" value="Sec7-like_HUS"/>
    <property type="match status" value="1"/>
</dbReference>
<evidence type="ECO:0000256" key="1">
    <source>
        <dbReference type="ARBA" id="ARBA00008144"/>
    </source>
</evidence>
<dbReference type="Proteomes" id="UP000799640">
    <property type="component" value="Unassembled WGS sequence"/>
</dbReference>
<keyword evidence="9" id="KW-1185">Reference proteome</keyword>
<evidence type="ECO:0000313" key="9">
    <source>
        <dbReference type="Proteomes" id="UP000799640"/>
    </source>
</evidence>